<dbReference type="Proteomes" id="UP001218188">
    <property type="component" value="Unassembled WGS sequence"/>
</dbReference>
<feature type="chain" id="PRO_5042166803" description="Secreted protein" evidence="1">
    <location>
        <begin position="24"/>
        <end position="125"/>
    </location>
</feature>
<evidence type="ECO:0008006" key="4">
    <source>
        <dbReference type="Google" id="ProtNLM"/>
    </source>
</evidence>
<sequence>MLVLKTPTLIFFRAFLGLHPSLSALCLPLRPLDDVLRPSALCPRNRISCLAGVDFALPMPFLGRNSVHRRRRIAPLKVLPEQFLLYHSTPSTTVFFCASRFTRPTRLRLRPTPTVDLILPMDIPH</sequence>
<feature type="signal peptide" evidence="1">
    <location>
        <begin position="1"/>
        <end position="23"/>
    </location>
</feature>
<dbReference type="EMBL" id="JARJCM010000017">
    <property type="protein sequence ID" value="KAJ7041422.1"/>
    <property type="molecule type" value="Genomic_DNA"/>
</dbReference>
<organism evidence="2 3">
    <name type="scientific">Mycena alexandri</name>
    <dbReference type="NCBI Taxonomy" id="1745969"/>
    <lineage>
        <taxon>Eukaryota</taxon>
        <taxon>Fungi</taxon>
        <taxon>Dikarya</taxon>
        <taxon>Basidiomycota</taxon>
        <taxon>Agaricomycotina</taxon>
        <taxon>Agaricomycetes</taxon>
        <taxon>Agaricomycetidae</taxon>
        <taxon>Agaricales</taxon>
        <taxon>Marasmiineae</taxon>
        <taxon>Mycenaceae</taxon>
        <taxon>Mycena</taxon>
    </lineage>
</organism>
<keyword evidence="1" id="KW-0732">Signal</keyword>
<dbReference type="AlphaFoldDB" id="A0AAD6X9A8"/>
<protein>
    <recommendedName>
        <fullName evidence="4">Secreted protein</fullName>
    </recommendedName>
</protein>
<proteinExistence type="predicted"/>
<gene>
    <name evidence="2" type="ORF">C8F04DRAFT_1080017</name>
</gene>
<comment type="caution">
    <text evidence="2">The sequence shown here is derived from an EMBL/GenBank/DDBJ whole genome shotgun (WGS) entry which is preliminary data.</text>
</comment>
<evidence type="ECO:0000313" key="3">
    <source>
        <dbReference type="Proteomes" id="UP001218188"/>
    </source>
</evidence>
<evidence type="ECO:0000256" key="1">
    <source>
        <dbReference type="SAM" id="SignalP"/>
    </source>
</evidence>
<keyword evidence="3" id="KW-1185">Reference proteome</keyword>
<accession>A0AAD6X9A8</accession>
<evidence type="ECO:0000313" key="2">
    <source>
        <dbReference type="EMBL" id="KAJ7041422.1"/>
    </source>
</evidence>
<reference evidence="2" key="1">
    <citation type="submission" date="2023-03" db="EMBL/GenBank/DDBJ databases">
        <title>Massive genome expansion in bonnet fungi (Mycena s.s.) driven by repeated elements and novel gene families across ecological guilds.</title>
        <authorList>
            <consortium name="Lawrence Berkeley National Laboratory"/>
            <person name="Harder C.B."/>
            <person name="Miyauchi S."/>
            <person name="Viragh M."/>
            <person name="Kuo A."/>
            <person name="Thoen E."/>
            <person name="Andreopoulos B."/>
            <person name="Lu D."/>
            <person name="Skrede I."/>
            <person name="Drula E."/>
            <person name="Henrissat B."/>
            <person name="Morin E."/>
            <person name="Kohler A."/>
            <person name="Barry K."/>
            <person name="LaButti K."/>
            <person name="Morin E."/>
            <person name="Salamov A."/>
            <person name="Lipzen A."/>
            <person name="Mereny Z."/>
            <person name="Hegedus B."/>
            <person name="Baldrian P."/>
            <person name="Stursova M."/>
            <person name="Weitz H."/>
            <person name="Taylor A."/>
            <person name="Grigoriev I.V."/>
            <person name="Nagy L.G."/>
            <person name="Martin F."/>
            <person name="Kauserud H."/>
        </authorList>
    </citation>
    <scope>NUCLEOTIDE SEQUENCE</scope>
    <source>
        <strain evidence="2">CBHHK200</strain>
    </source>
</reference>
<name>A0AAD6X9A8_9AGAR</name>